<dbReference type="EMBL" id="CP016808">
    <property type="protein sequence ID" value="ANY68089.1"/>
    <property type="molecule type" value="Genomic_DNA"/>
</dbReference>
<accession>A0A1B2DK54</accession>
<protein>
    <recommendedName>
        <fullName evidence="2">Aminoglycoside phosphotransferase</fullName>
    </recommendedName>
</protein>
<evidence type="ECO:0000313" key="1">
    <source>
        <dbReference type="EMBL" id="ANY68089.1"/>
    </source>
</evidence>
<proteinExistence type="predicted"/>
<dbReference type="RefSeq" id="WP_099519245.1">
    <property type="nucleotide sequence ID" value="NZ_CP016808.1"/>
</dbReference>
<organism evidence="1">
    <name type="scientific">Paenibacillus sp. BIHB 4019</name>
    <dbReference type="NCBI Taxonomy" id="1870819"/>
    <lineage>
        <taxon>Bacteria</taxon>
        <taxon>Bacillati</taxon>
        <taxon>Bacillota</taxon>
        <taxon>Bacilli</taxon>
        <taxon>Bacillales</taxon>
        <taxon>Paenibacillaceae</taxon>
        <taxon>Paenibacillus</taxon>
    </lineage>
</organism>
<dbReference type="Gene3D" id="3.90.1200.10">
    <property type="match status" value="1"/>
</dbReference>
<name>A0A1B2DK54_9BACL</name>
<reference evidence="1" key="1">
    <citation type="submission" date="2016-08" db="EMBL/GenBank/DDBJ databases">
        <title>Complete Genome Seqeunce of Paenibacillus sp. BIHB 4019 from tea rhizoplane.</title>
        <authorList>
            <person name="Thakur R."/>
            <person name="Swarnkar M.K."/>
            <person name="Gulati A."/>
        </authorList>
    </citation>
    <scope>NUCLEOTIDE SEQUENCE [LARGE SCALE GENOMIC DNA]</scope>
    <source>
        <strain evidence="1">BIHB4019</strain>
    </source>
</reference>
<gene>
    <name evidence="1" type="ORF">BBD42_17600</name>
</gene>
<dbReference type="AlphaFoldDB" id="A0A1B2DK54"/>
<sequence>MGKDNFLRSMLSEKVNMTPNGFVADQLSPEQFRECHELIFDSLFEIHTSVISGVEGYGRFNEDGTPEYESCRDFLINTFTEDKEGYWYNWREMFGTTVLQRDFFEQYYKEMEARISYCEGRRYLVNNFTFLINIITDGKTTVGFPDWSYSGIGDFLIDFAIMDLNKPYLQIPELLMAYCKKRNIIIPDFKERFLCMAYYKGIDGLRWHASIDDAESCTSMMKSMSELKDRIYGL</sequence>
<evidence type="ECO:0008006" key="2">
    <source>
        <dbReference type="Google" id="ProtNLM"/>
    </source>
</evidence>